<reference evidence="3" key="2">
    <citation type="submission" date="2015-07" db="EMBL/GenBank/DDBJ databases">
        <authorList>
            <person name="Graham D.E."/>
            <person name="Giannone R.J."/>
            <person name="Gulvik C.A."/>
            <person name="Hettich R.L."/>
            <person name="Klingeman D.M."/>
            <person name="Mahan K.M."/>
            <person name="Parry R.J."/>
            <person name="Spain J.C."/>
        </authorList>
    </citation>
    <scope>NUCLEOTIDE SEQUENCE [LARGE SCALE GENOMIC DNA]</scope>
    <source>
        <strain evidence="3">ATCC 27428</strain>
    </source>
</reference>
<proteinExistence type="predicted"/>
<dbReference type="Proteomes" id="UP000235945">
    <property type="component" value="Unassembled WGS sequence"/>
</dbReference>
<reference evidence="1 4" key="3">
    <citation type="submission" date="2020-08" db="EMBL/GenBank/DDBJ databases">
        <title>Genomic Encyclopedia of Type Strains, Phase III (KMG-III): the genomes of soil and plant-associated and newly described type strains.</title>
        <authorList>
            <person name="Whitman W."/>
        </authorList>
    </citation>
    <scope>NUCLEOTIDE SEQUENCE [LARGE SCALE GENOMIC DNA]</scope>
    <source>
        <strain evidence="1 4">CECT 3259</strain>
    </source>
</reference>
<gene>
    <name evidence="2" type="ORF">AF335_30660</name>
    <name evidence="1" type="ORF">FHS36_001641</name>
</gene>
<dbReference type="Pfam" id="PF19086">
    <property type="entry name" value="Terpene_syn_C_2"/>
    <property type="match status" value="1"/>
</dbReference>
<protein>
    <submittedName>
        <fullName evidence="1">Uncharacterized protein YeaO (DUF488 family)</fullName>
    </submittedName>
</protein>
<evidence type="ECO:0000313" key="1">
    <source>
        <dbReference type="EMBL" id="MBB5118220.1"/>
    </source>
</evidence>
<dbReference type="OrthoDB" id="4216578at2"/>
<comment type="caution">
    <text evidence="2">The sequence shown here is derived from an EMBL/GenBank/DDBJ whole genome shotgun (WGS) entry which is preliminary data.</text>
</comment>
<keyword evidence="3" id="KW-1185">Reference proteome</keyword>
<dbReference type="EMBL" id="LGUI01000013">
    <property type="protein sequence ID" value="PNE30129.1"/>
    <property type="molecule type" value="Genomic_DNA"/>
</dbReference>
<name>A0A2N8NMX7_STREU</name>
<evidence type="ECO:0000313" key="4">
    <source>
        <dbReference type="Proteomes" id="UP000528608"/>
    </source>
</evidence>
<dbReference type="Gene3D" id="1.10.600.10">
    <property type="entry name" value="Farnesyl Diphosphate Synthase"/>
    <property type="match status" value="1"/>
</dbReference>
<organism evidence="2 3">
    <name type="scientific">Streptomyces eurocidicus</name>
    <name type="common">Streptoverticillium eurocidicus</name>
    <dbReference type="NCBI Taxonomy" id="66423"/>
    <lineage>
        <taxon>Bacteria</taxon>
        <taxon>Bacillati</taxon>
        <taxon>Actinomycetota</taxon>
        <taxon>Actinomycetes</taxon>
        <taxon>Kitasatosporales</taxon>
        <taxon>Streptomycetaceae</taxon>
        <taxon>Streptomyces</taxon>
    </lineage>
</organism>
<dbReference type="InterPro" id="IPR008949">
    <property type="entry name" value="Isoprenoid_synthase_dom_sf"/>
</dbReference>
<dbReference type="EMBL" id="JACHJF010000003">
    <property type="protein sequence ID" value="MBB5118220.1"/>
    <property type="molecule type" value="Genomic_DNA"/>
</dbReference>
<dbReference type="AlphaFoldDB" id="A0A2N8NMX7"/>
<dbReference type="Proteomes" id="UP000528608">
    <property type="component" value="Unassembled WGS sequence"/>
</dbReference>
<accession>A0A2N8NMX7</accession>
<evidence type="ECO:0000313" key="2">
    <source>
        <dbReference type="EMBL" id="PNE30129.1"/>
    </source>
</evidence>
<sequence length="353" mass="40065">MNPPMTLAELHDIFLTYPESWNRLPDPYPVPDPELEVHRWLDRLSLVTSAGEHLKYGTILRSDLFARHSYPLAPPDRQNTIARLLALWAFHDDRIEGRGIAEAEAERMGRAVRGTSDPPGASGTDRYARAWWELGQEFRRAGMSARWLRRLGANLTAWYRSTNDEAMMLRSRGRHPGSDAYLAVRRRTAGQQVWLDLLQYAYGRETAPAEHGREIRTAYHLAETLYVYFNDLYGMEKDANDGLPNLVPILAREQGVTEVEACREVARRHAETLADACALGHRVCARVPSLAWWFEAYQHLLVGITRAHELSPRYAPVQVTEDGSAVRVRVAWRRDPVGDTGETASAHMEQGVM</sequence>
<reference evidence="2" key="1">
    <citation type="submission" date="2015-07" db="EMBL/GenBank/DDBJ databases">
        <authorList>
            <person name="Noorani M."/>
        </authorList>
    </citation>
    <scope>NUCLEOTIDE SEQUENCE [LARGE SCALE GENOMIC DNA]</scope>
    <source>
        <strain evidence="2">ATCC 27428</strain>
    </source>
</reference>
<evidence type="ECO:0000313" key="3">
    <source>
        <dbReference type="Proteomes" id="UP000235945"/>
    </source>
</evidence>
<dbReference type="RefSeq" id="WP_102921778.1">
    <property type="nucleotide sequence ID" value="NZ_JACHJF010000003.1"/>
</dbReference>
<dbReference type="SUPFAM" id="SSF48576">
    <property type="entry name" value="Terpenoid synthases"/>
    <property type="match status" value="1"/>
</dbReference>